<dbReference type="AlphaFoldDB" id="A0A918XYH5"/>
<dbReference type="EMBL" id="BMZS01000015">
    <property type="protein sequence ID" value="GHD62728.1"/>
    <property type="molecule type" value="Genomic_DNA"/>
</dbReference>
<feature type="region of interest" description="Disordered" evidence="1">
    <location>
        <begin position="69"/>
        <end position="99"/>
    </location>
</feature>
<evidence type="ECO:0000256" key="1">
    <source>
        <dbReference type="SAM" id="MobiDB-lite"/>
    </source>
</evidence>
<evidence type="ECO:0000313" key="2">
    <source>
        <dbReference type="EMBL" id="GHD62728.1"/>
    </source>
</evidence>
<accession>A0A918XYH5</accession>
<reference evidence="2" key="1">
    <citation type="journal article" date="2014" name="Int. J. Syst. Evol. Microbiol.">
        <title>Complete genome sequence of Corynebacterium casei LMG S-19264T (=DSM 44701T), isolated from a smear-ripened cheese.</title>
        <authorList>
            <consortium name="US DOE Joint Genome Institute (JGI-PGF)"/>
            <person name="Walter F."/>
            <person name="Albersmeier A."/>
            <person name="Kalinowski J."/>
            <person name="Ruckert C."/>
        </authorList>
    </citation>
    <scope>NUCLEOTIDE SEQUENCE</scope>
    <source>
        <strain evidence="2">KCTC 42651</strain>
    </source>
</reference>
<keyword evidence="3" id="KW-1185">Reference proteome</keyword>
<proteinExistence type="predicted"/>
<reference evidence="2" key="2">
    <citation type="submission" date="2020-09" db="EMBL/GenBank/DDBJ databases">
        <authorList>
            <person name="Sun Q."/>
            <person name="Kim S."/>
        </authorList>
    </citation>
    <scope>NUCLEOTIDE SEQUENCE</scope>
    <source>
        <strain evidence="2">KCTC 42651</strain>
    </source>
</reference>
<name>A0A918XYH5_9PROT</name>
<organism evidence="2 3">
    <name type="scientific">Thalassobaculum fulvum</name>
    <dbReference type="NCBI Taxonomy" id="1633335"/>
    <lineage>
        <taxon>Bacteria</taxon>
        <taxon>Pseudomonadati</taxon>
        <taxon>Pseudomonadota</taxon>
        <taxon>Alphaproteobacteria</taxon>
        <taxon>Rhodospirillales</taxon>
        <taxon>Thalassobaculaceae</taxon>
        <taxon>Thalassobaculum</taxon>
    </lineage>
</organism>
<feature type="compositionally biased region" description="Basic and acidic residues" evidence="1">
    <location>
        <begin position="69"/>
        <end position="79"/>
    </location>
</feature>
<gene>
    <name evidence="2" type="ORF">GCM10017083_51900</name>
</gene>
<evidence type="ECO:0000313" key="3">
    <source>
        <dbReference type="Proteomes" id="UP000630353"/>
    </source>
</evidence>
<protein>
    <submittedName>
        <fullName evidence="2">Uncharacterized protein</fullName>
    </submittedName>
</protein>
<dbReference type="Proteomes" id="UP000630353">
    <property type="component" value="Unassembled WGS sequence"/>
</dbReference>
<sequence length="99" mass="10426">MVADSEPCICGSDTFAMVTVIAYSIVTMVRVPRIIARPKADGPASTVVPAEIVVMATTIPRRPAERTWLKDGAGCRDRNGGCLPSSPPPPALPPNLGNR</sequence>
<comment type="caution">
    <text evidence="2">The sequence shown here is derived from an EMBL/GenBank/DDBJ whole genome shotgun (WGS) entry which is preliminary data.</text>
</comment>